<gene>
    <name evidence="1" type="ORF">BRUM_1757</name>
</gene>
<evidence type="ECO:0000313" key="1">
    <source>
        <dbReference type="EMBL" id="KFI85392.1"/>
    </source>
</evidence>
<dbReference type="STRING" id="78346.BRUM_1757"/>
<dbReference type="AlphaFoldDB" id="A0A087CQ42"/>
<protein>
    <submittedName>
        <fullName evidence="1">Uncharacterized protein</fullName>
    </submittedName>
</protein>
<sequence>MNAIKSHGIPQKPCARLLPIHEMDMGVASDVIGYPITRNALRFGLLGRPRPHGRASSPDRFAAIKTTRLHVFLGGMQ</sequence>
<keyword evidence="2" id="KW-1185">Reference proteome</keyword>
<dbReference type="EMBL" id="JGZL01000016">
    <property type="protein sequence ID" value="KFI85392.1"/>
    <property type="molecule type" value="Genomic_DNA"/>
</dbReference>
<name>A0A087CQ42_BIFRU</name>
<dbReference type="eggNOG" id="ENOG503262S">
    <property type="taxonomic scope" value="Bacteria"/>
</dbReference>
<evidence type="ECO:0000313" key="2">
    <source>
        <dbReference type="Proteomes" id="UP000029078"/>
    </source>
</evidence>
<comment type="caution">
    <text evidence="1">The sequence shown here is derived from an EMBL/GenBank/DDBJ whole genome shotgun (WGS) entry which is preliminary data.</text>
</comment>
<reference evidence="1 2" key="1">
    <citation type="submission" date="2014-03" db="EMBL/GenBank/DDBJ databases">
        <title>Genomics of Bifidobacteria.</title>
        <authorList>
            <person name="Ventura M."/>
            <person name="Milani C."/>
            <person name="Lugli G.A."/>
        </authorList>
    </citation>
    <scope>NUCLEOTIDE SEQUENCE [LARGE SCALE GENOMIC DNA]</scope>
    <source>
        <strain evidence="1 2">LMG 21811</strain>
    </source>
</reference>
<organism evidence="1 2">
    <name type="scientific">Bifidobacterium ruminantium</name>
    <dbReference type="NCBI Taxonomy" id="78346"/>
    <lineage>
        <taxon>Bacteria</taxon>
        <taxon>Bacillati</taxon>
        <taxon>Actinomycetota</taxon>
        <taxon>Actinomycetes</taxon>
        <taxon>Bifidobacteriales</taxon>
        <taxon>Bifidobacteriaceae</taxon>
        <taxon>Bifidobacterium</taxon>
    </lineage>
</organism>
<dbReference type="Proteomes" id="UP000029078">
    <property type="component" value="Unassembled WGS sequence"/>
</dbReference>
<accession>A0A087CQ42</accession>
<proteinExistence type="predicted"/>